<dbReference type="GO" id="GO:0110091">
    <property type="term" value="P:negative regulation of hippocampal neuron apoptotic process"/>
    <property type="evidence" value="ECO:0007669"/>
    <property type="project" value="Ensembl"/>
</dbReference>
<dbReference type="GO" id="GO:0008237">
    <property type="term" value="F:metallopeptidase activity"/>
    <property type="evidence" value="ECO:0007669"/>
    <property type="project" value="InterPro"/>
</dbReference>
<evidence type="ECO:0000259" key="3">
    <source>
        <dbReference type="Pfam" id="PF01398"/>
    </source>
</evidence>
<keyword evidence="1" id="KW-0175">Coiled coil</keyword>
<dbReference type="GO" id="GO:0046580">
    <property type="term" value="P:negative regulation of Ras protein signal transduction"/>
    <property type="evidence" value="ECO:0007669"/>
    <property type="project" value="Ensembl"/>
</dbReference>
<dbReference type="GO" id="GO:0005829">
    <property type="term" value="C:cytosol"/>
    <property type="evidence" value="ECO:0007669"/>
    <property type="project" value="Ensembl"/>
</dbReference>
<evidence type="ECO:0000313" key="6">
    <source>
        <dbReference type="Proteomes" id="UP000694426"/>
    </source>
</evidence>
<feature type="region of interest" description="Disordered" evidence="2">
    <location>
        <begin position="190"/>
        <end position="235"/>
    </location>
</feature>
<sequence length="430" mass="49541">MCFIMPDHANVSLPPEERVRSLIQMGSAVEVNEDVPPRRYYRSGVEILRMATIYSEEGNIEHAFILYNKYITLFIEKLPRHRDYKTAVIPEKKETVKKLKEVAFPRAEELKKELLKRYAKDYAKYNEQKKEEEEEFARNLALQQQLEEERNRVALMKQQQAEQEQFHVFEEMIRQQELEKERLRIVQEYGKPEPSPESLDGPLIPDMEKPPTPKVPASPVHPASPSVEIVSPKPPVVDRSLKPSALGNTENIASMDALRQVIVPRELCQKFLQLADANTVRGVETCGILCGKLMRNEFTITHVIVPKQYGGPDYCNTENEEELFLIQDQHGLVTLGWIHVSLSSSHPDWPCIWLGRKGVQEDGLVKEDLLEEKAWSWQHLFSWICLSLVQSLSLLILLEKSRPILSSDPFLKHQSLWKLDVGLEVRVSCS</sequence>
<dbReference type="Ensembl" id="ENSABRT00000023796.1">
    <property type="protein sequence ID" value="ENSABRP00000016726.1"/>
    <property type="gene ID" value="ENSABRG00000014648.1"/>
</dbReference>
<keyword evidence="6" id="KW-1185">Reference proteome</keyword>
<evidence type="ECO:0000256" key="1">
    <source>
        <dbReference type="SAM" id="Coils"/>
    </source>
</evidence>
<dbReference type="Pfam" id="PF08969">
    <property type="entry name" value="USP8_dimer"/>
    <property type="match status" value="1"/>
</dbReference>
<dbReference type="GO" id="GO:0061578">
    <property type="term" value="F:K63-linked deubiquitinase activity"/>
    <property type="evidence" value="ECO:0007669"/>
    <property type="project" value="Ensembl"/>
</dbReference>
<dbReference type="GO" id="GO:0032154">
    <property type="term" value="C:cleavage furrow"/>
    <property type="evidence" value="ECO:0007669"/>
    <property type="project" value="Ensembl"/>
</dbReference>
<dbReference type="GO" id="GO:0019904">
    <property type="term" value="F:protein domain specific binding"/>
    <property type="evidence" value="ECO:0007669"/>
    <property type="project" value="Ensembl"/>
</dbReference>
<dbReference type="GO" id="GO:0110088">
    <property type="term" value="P:hippocampal neuron apoptotic process"/>
    <property type="evidence" value="ECO:0007669"/>
    <property type="project" value="Ensembl"/>
</dbReference>
<dbReference type="PANTHER" id="PTHR12947:SF8">
    <property type="entry name" value="STAM-BINDING PROTEIN"/>
    <property type="match status" value="1"/>
</dbReference>
<evidence type="ECO:0000259" key="4">
    <source>
        <dbReference type="Pfam" id="PF08969"/>
    </source>
</evidence>
<dbReference type="GeneTree" id="ENSGT00940000153710"/>
<organism evidence="5 6">
    <name type="scientific">Anser brachyrhynchus</name>
    <name type="common">Pink-footed goose</name>
    <dbReference type="NCBI Taxonomy" id="132585"/>
    <lineage>
        <taxon>Eukaryota</taxon>
        <taxon>Metazoa</taxon>
        <taxon>Chordata</taxon>
        <taxon>Craniata</taxon>
        <taxon>Vertebrata</taxon>
        <taxon>Euteleostomi</taxon>
        <taxon>Archelosauria</taxon>
        <taxon>Archosauria</taxon>
        <taxon>Dinosauria</taxon>
        <taxon>Saurischia</taxon>
        <taxon>Theropoda</taxon>
        <taxon>Coelurosauria</taxon>
        <taxon>Aves</taxon>
        <taxon>Neognathae</taxon>
        <taxon>Galloanserae</taxon>
        <taxon>Anseriformes</taxon>
        <taxon>Anatidae</taxon>
        <taxon>Anserinae</taxon>
        <taxon>Anser</taxon>
    </lineage>
</organism>
<dbReference type="GO" id="GO:0051898">
    <property type="term" value="P:negative regulation of phosphatidylinositol 3-kinase/protein kinase B signal transduction"/>
    <property type="evidence" value="ECO:0007669"/>
    <property type="project" value="Ensembl"/>
</dbReference>
<dbReference type="AlphaFoldDB" id="A0A8B9CAC5"/>
<evidence type="ECO:0000313" key="5">
    <source>
        <dbReference type="Ensembl" id="ENSABRP00000016725.1"/>
    </source>
</evidence>
<dbReference type="Gene3D" id="1.20.58.80">
    <property type="entry name" value="Phosphotransferase system, lactose/cellobiose-type IIA subunit"/>
    <property type="match status" value="1"/>
</dbReference>
<dbReference type="GO" id="GO:0005654">
    <property type="term" value="C:nucleoplasm"/>
    <property type="evidence" value="ECO:0007669"/>
    <property type="project" value="Ensembl"/>
</dbReference>
<dbReference type="InterPro" id="IPR000555">
    <property type="entry name" value="JAMM/MPN+_dom"/>
</dbReference>
<feature type="domain" description="JAB1/MPN/MOV34 metalloenzyme" evidence="3">
    <location>
        <begin position="257"/>
        <end position="340"/>
    </location>
</feature>
<proteinExistence type="predicted"/>
<protein>
    <submittedName>
        <fullName evidence="5">STAM binding protein</fullName>
    </submittedName>
</protein>
<name>A0A8B9CAC5_9AVES</name>
<dbReference type="Proteomes" id="UP000694426">
    <property type="component" value="Unplaced"/>
</dbReference>
<accession>A0A8B9CAC5</accession>
<dbReference type="FunFam" id="1.20.58.80:FF:000013">
    <property type="entry name" value="STAM-binding protein-like A"/>
    <property type="match status" value="1"/>
</dbReference>
<dbReference type="SUPFAM" id="SSF102712">
    <property type="entry name" value="JAB1/MPN domain"/>
    <property type="match status" value="1"/>
</dbReference>
<dbReference type="SUPFAM" id="SSF140856">
    <property type="entry name" value="USP8 N-terminal domain-like"/>
    <property type="match status" value="1"/>
</dbReference>
<dbReference type="GO" id="GO:0005768">
    <property type="term" value="C:endosome"/>
    <property type="evidence" value="ECO:0007669"/>
    <property type="project" value="TreeGrafter"/>
</dbReference>
<evidence type="ECO:0000256" key="2">
    <source>
        <dbReference type="SAM" id="MobiDB-lite"/>
    </source>
</evidence>
<dbReference type="GO" id="GO:0070536">
    <property type="term" value="P:protein K63-linked deubiquitination"/>
    <property type="evidence" value="ECO:0007669"/>
    <property type="project" value="TreeGrafter"/>
</dbReference>
<dbReference type="PANTHER" id="PTHR12947">
    <property type="entry name" value="AMSH-LIKE PROTEASE"/>
    <property type="match status" value="1"/>
</dbReference>
<dbReference type="Pfam" id="PF01398">
    <property type="entry name" value="JAB"/>
    <property type="match status" value="1"/>
</dbReference>
<feature type="domain" description="USP8 dimerisation" evidence="4">
    <location>
        <begin position="16"/>
        <end position="120"/>
    </location>
</feature>
<feature type="compositionally biased region" description="Low complexity" evidence="2">
    <location>
        <begin position="217"/>
        <end position="227"/>
    </location>
</feature>
<gene>
    <name evidence="5" type="primary">STAMBP</name>
</gene>
<dbReference type="Gene3D" id="3.40.140.10">
    <property type="entry name" value="Cytidine Deaminase, domain 2"/>
    <property type="match status" value="1"/>
</dbReference>
<dbReference type="GO" id="GO:0000281">
    <property type="term" value="P:mitotic cytokinesis"/>
    <property type="evidence" value="ECO:0007669"/>
    <property type="project" value="Ensembl"/>
</dbReference>
<dbReference type="Ensembl" id="ENSABRT00000023795.1">
    <property type="protein sequence ID" value="ENSABRP00000016725.1"/>
    <property type="gene ID" value="ENSABRG00000014648.1"/>
</dbReference>
<dbReference type="InterPro" id="IPR015063">
    <property type="entry name" value="USP8_dimer"/>
</dbReference>
<feature type="coiled-coil region" evidence="1">
    <location>
        <begin position="115"/>
        <end position="159"/>
    </location>
</feature>
<reference evidence="5" key="1">
    <citation type="submission" date="2025-05" db="UniProtKB">
        <authorList>
            <consortium name="Ensembl"/>
        </authorList>
    </citation>
    <scope>IDENTIFICATION</scope>
</reference>